<evidence type="ECO:0000313" key="2">
    <source>
        <dbReference type="Proteomes" id="UP001075354"/>
    </source>
</evidence>
<organism evidence="1 2">
    <name type="scientific">Megalurothrips usitatus</name>
    <name type="common">bean blossom thrips</name>
    <dbReference type="NCBI Taxonomy" id="439358"/>
    <lineage>
        <taxon>Eukaryota</taxon>
        <taxon>Metazoa</taxon>
        <taxon>Ecdysozoa</taxon>
        <taxon>Arthropoda</taxon>
        <taxon>Hexapoda</taxon>
        <taxon>Insecta</taxon>
        <taxon>Pterygota</taxon>
        <taxon>Neoptera</taxon>
        <taxon>Paraneoptera</taxon>
        <taxon>Thysanoptera</taxon>
        <taxon>Terebrantia</taxon>
        <taxon>Thripoidea</taxon>
        <taxon>Thripidae</taxon>
        <taxon>Megalurothrips</taxon>
    </lineage>
</organism>
<dbReference type="Proteomes" id="UP001075354">
    <property type="component" value="Chromosome 3"/>
</dbReference>
<comment type="caution">
    <text evidence="1">The sequence shown here is derived from an EMBL/GenBank/DDBJ whole genome shotgun (WGS) entry which is preliminary data.</text>
</comment>
<dbReference type="EMBL" id="JAPTSV010000003">
    <property type="protein sequence ID" value="KAJ1529908.1"/>
    <property type="molecule type" value="Genomic_DNA"/>
</dbReference>
<evidence type="ECO:0000313" key="1">
    <source>
        <dbReference type="EMBL" id="KAJ1529908.1"/>
    </source>
</evidence>
<name>A0AAV7XU33_9NEOP</name>
<sequence length="68" mass="7323">MTKQTTRYLVCPAYFLGPKRCSAPVQCSASGRPIFSSQDADLQPWTTSRHLSSGLECTCPATSACPVL</sequence>
<gene>
    <name evidence="1" type="ORF">ONE63_006637</name>
</gene>
<reference evidence="1" key="1">
    <citation type="submission" date="2022-12" db="EMBL/GenBank/DDBJ databases">
        <title>Chromosome-level genome assembly of the bean flower thrips Megalurothrips usitatus.</title>
        <authorList>
            <person name="Ma L."/>
            <person name="Liu Q."/>
            <person name="Li H."/>
            <person name="Cai W."/>
        </authorList>
    </citation>
    <scope>NUCLEOTIDE SEQUENCE</scope>
    <source>
        <strain evidence="1">Cailab_2022a</strain>
    </source>
</reference>
<proteinExistence type="predicted"/>
<dbReference type="AlphaFoldDB" id="A0AAV7XU33"/>
<keyword evidence="2" id="KW-1185">Reference proteome</keyword>
<accession>A0AAV7XU33</accession>
<protein>
    <submittedName>
        <fullName evidence="1">Uncharacterized protein</fullName>
    </submittedName>
</protein>